<proteinExistence type="predicted"/>
<dbReference type="STRING" id="742767.HMPREF9456_03343"/>
<dbReference type="GeneID" id="78083937"/>
<dbReference type="EMBL" id="ADLW01000021">
    <property type="protein sequence ID" value="EGK04732.1"/>
    <property type="molecule type" value="Genomic_DNA"/>
</dbReference>
<reference evidence="1 2" key="1">
    <citation type="submission" date="2011-04" db="EMBL/GenBank/DDBJ databases">
        <title>The Genome Sequence of Dysgonomonas mossii DSM 22836.</title>
        <authorList>
            <consortium name="The Broad Institute Genome Sequencing Platform"/>
            <person name="Earl A."/>
            <person name="Ward D."/>
            <person name="Feldgarden M."/>
            <person name="Gevers D."/>
            <person name="Pudlo N."/>
            <person name="Martens E."/>
            <person name="Allen-Vercoe E."/>
            <person name="Young S.K."/>
            <person name="Zeng Q."/>
            <person name="Gargeya S."/>
            <person name="Fitzgerald M."/>
            <person name="Haas B."/>
            <person name="Abouelleil A."/>
            <person name="Alvarado L."/>
            <person name="Arachchi H.M."/>
            <person name="Berlin A."/>
            <person name="Brown A."/>
            <person name="Chapman S.B."/>
            <person name="Chen Z."/>
            <person name="Dunbar C."/>
            <person name="Freedman E."/>
            <person name="Gearin G."/>
            <person name="Gellesch M."/>
            <person name="Goldberg J."/>
            <person name="Griggs A."/>
            <person name="Gujja S."/>
            <person name="Heiman D."/>
            <person name="Howarth C."/>
            <person name="Larson L."/>
            <person name="Lui A."/>
            <person name="MacDonald P.J.P."/>
            <person name="Mehta T."/>
            <person name="Montmayeur A."/>
            <person name="Murphy C."/>
            <person name="Neiman D."/>
            <person name="Pearson M."/>
            <person name="Priest M."/>
            <person name="Roberts A."/>
            <person name="Saif S."/>
            <person name="Shea T."/>
            <person name="Shenoy N."/>
            <person name="Sisk P."/>
            <person name="Stolte C."/>
            <person name="Sykes S."/>
            <person name="Yandava C."/>
            <person name="Wortman J."/>
            <person name="Nusbaum C."/>
            <person name="Birren B."/>
        </authorList>
    </citation>
    <scope>NUCLEOTIDE SEQUENCE [LARGE SCALE GENOMIC DNA]</scope>
    <source>
        <strain evidence="1 2">DSM 22836</strain>
    </source>
</reference>
<dbReference type="HOGENOM" id="CLU_1783802_0_0_10"/>
<protein>
    <submittedName>
        <fullName evidence="1">Uncharacterized protein</fullName>
    </submittedName>
</protein>
<evidence type="ECO:0000313" key="1">
    <source>
        <dbReference type="EMBL" id="EGK04732.1"/>
    </source>
</evidence>
<comment type="caution">
    <text evidence="1">The sequence shown here is derived from an EMBL/GenBank/DDBJ whole genome shotgun (WGS) entry which is preliminary data.</text>
</comment>
<dbReference type="AlphaFoldDB" id="F8X534"/>
<dbReference type="RefSeq" id="WP_006844710.1">
    <property type="nucleotide sequence ID" value="NZ_AQWJ01000012.1"/>
</dbReference>
<name>F8X534_9BACT</name>
<keyword evidence="2" id="KW-1185">Reference proteome</keyword>
<sequence>MSQYYNIKGLKVRVSDHEPNERLRGTSDIELYVKSADNQLLSIERQIEYICERRDYDIADFQEIINDWKDGSYDKDIFVFKNEDEGEEQSNDGRIAEMRINRNNANEDKLRGYTLSRFASHEEIKSLSENTGVSQSFIKKHFNIR</sequence>
<dbReference type="OrthoDB" id="9996675at2"/>
<evidence type="ECO:0000313" key="2">
    <source>
        <dbReference type="Proteomes" id="UP000006420"/>
    </source>
</evidence>
<dbReference type="Proteomes" id="UP000006420">
    <property type="component" value="Unassembled WGS sequence"/>
</dbReference>
<accession>F8X534</accession>
<organism evidence="1 2">
    <name type="scientific">Dysgonomonas mossii DSM 22836</name>
    <dbReference type="NCBI Taxonomy" id="742767"/>
    <lineage>
        <taxon>Bacteria</taxon>
        <taxon>Pseudomonadati</taxon>
        <taxon>Bacteroidota</taxon>
        <taxon>Bacteroidia</taxon>
        <taxon>Bacteroidales</taxon>
        <taxon>Dysgonomonadaceae</taxon>
        <taxon>Dysgonomonas</taxon>
    </lineage>
</organism>
<gene>
    <name evidence="1" type="ORF">HMPREF9456_03343</name>
</gene>